<dbReference type="AlphaFoldDB" id="A0A9N9MTN3"/>
<name>A0A9N9MTN3_9CUCU</name>
<feature type="compositionally biased region" description="Polar residues" evidence="1">
    <location>
        <begin position="158"/>
        <end position="173"/>
    </location>
</feature>
<dbReference type="EMBL" id="OU892283">
    <property type="protein sequence ID" value="CAG9771277.1"/>
    <property type="molecule type" value="Genomic_DNA"/>
</dbReference>
<dbReference type="Proteomes" id="UP001152799">
    <property type="component" value="Chromosome 7"/>
</dbReference>
<keyword evidence="3" id="KW-1185">Reference proteome</keyword>
<evidence type="ECO:0000256" key="1">
    <source>
        <dbReference type="SAM" id="MobiDB-lite"/>
    </source>
</evidence>
<organism evidence="2 3">
    <name type="scientific">Ceutorhynchus assimilis</name>
    <name type="common">cabbage seed weevil</name>
    <dbReference type="NCBI Taxonomy" id="467358"/>
    <lineage>
        <taxon>Eukaryota</taxon>
        <taxon>Metazoa</taxon>
        <taxon>Ecdysozoa</taxon>
        <taxon>Arthropoda</taxon>
        <taxon>Hexapoda</taxon>
        <taxon>Insecta</taxon>
        <taxon>Pterygota</taxon>
        <taxon>Neoptera</taxon>
        <taxon>Endopterygota</taxon>
        <taxon>Coleoptera</taxon>
        <taxon>Polyphaga</taxon>
        <taxon>Cucujiformia</taxon>
        <taxon>Curculionidae</taxon>
        <taxon>Ceutorhynchinae</taxon>
        <taxon>Ceutorhynchus</taxon>
    </lineage>
</organism>
<dbReference type="OrthoDB" id="6818921at2759"/>
<protein>
    <submittedName>
        <fullName evidence="2">Uncharacterized protein</fullName>
    </submittedName>
</protein>
<evidence type="ECO:0000313" key="2">
    <source>
        <dbReference type="EMBL" id="CAG9771277.1"/>
    </source>
</evidence>
<proteinExistence type="predicted"/>
<sequence length="301" mass="35234">MAPPHFETKLLEIVPKFDGNHLDICVSKDWKTVKDALIAHFGDQRNENGLLFDLDQLRQYANEPPLQFHTRGMSNLSASHNYIDTHNFNDPTSLKEPLGSTIRSMKPKDLAEARKVESNISNIRHLQKPQNDNFANKNKHQNQQKQNFHQNNFPRFHNFQQNYTPTQTFQPPGNTFPHAPINVNPRQMPTQKFFTNQQVFGSPKNVWKPNAQEAQNLPKLFPGLRRKSASENTPNEFPNRIDIVDIIRTQHMNEEEKFHIEKLFQKYSDIFHLENQPLTFTNQVEHRIKTTDELPVYTKSY</sequence>
<reference evidence="2" key="1">
    <citation type="submission" date="2022-01" db="EMBL/GenBank/DDBJ databases">
        <authorList>
            <person name="King R."/>
        </authorList>
    </citation>
    <scope>NUCLEOTIDE SEQUENCE</scope>
</reference>
<accession>A0A9N9MTN3</accession>
<feature type="region of interest" description="Disordered" evidence="1">
    <location>
        <begin position="156"/>
        <end position="175"/>
    </location>
</feature>
<gene>
    <name evidence="2" type="ORF">CEUTPL_LOCUS11715</name>
</gene>
<evidence type="ECO:0000313" key="3">
    <source>
        <dbReference type="Proteomes" id="UP001152799"/>
    </source>
</evidence>